<organism evidence="2 3">
    <name type="scientific">Dreissena polymorpha</name>
    <name type="common">Zebra mussel</name>
    <name type="synonym">Mytilus polymorpha</name>
    <dbReference type="NCBI Taxonomy" id="45954"/>
    <lineage>
        <taxon>Eukaryota</taxon>
        <taxon>Metazoa</taxon>
        <taxon>Spiralia</taxon>
        <taxon>Lophotrochozoa</taxon>
        <taxon>Mollusca</taxon>
        <taxon>Bivalvia</taxon>
        <taxon>Autobranchia</taxon>
        <taxon>Heteroconchia</taxon>
        <taxon>Euheterodonta</taxon>
        <taxon>Imparidentia</taxon>
        <taxon>Neoheterodontei</taxon>
        <taxon>Myida</taxon>
        <taxon>Dreissenoidea</taxon>
        <taxon>Dreissenidae</taxon>
        <taxon>Dreissena</taxon>
    </lineage>
</organism>
<dbReference type="Proteomes" id="UP000828390">
    <property type="component" value="Unassembled WGS sequence"/>
</dbReference>
<reference evidence="2" key="2">
    <citation type="submission" date="2020-11" db="EMBL/GenBank/DDBJ databases">
        <authorList>
            <person name="McCartney M.A."/>
            <person name="Auch B."/>
            <person name="Kono T."/>
            <person name="Mallez S."/>
            <person name="Becker A."/>
            <person name="Gohl D.M."/>
            <person name="Silverstein K.A.T."/>
            <person name="Koren S."/>
            <person name="Bechman K.B."/>
            <person name="Herman A."/>
            <person name="Abrahante J.E."/>
            <person name="Garbe J."/>
        </authorList>
    </citation>
    <scope>NUCLEOTIDE SEQUENCE</scope>
    <source>
        <strain evidence="2">Duluth1</strain>
        <tissue evidence="2">Whole animal</tissue>
    </source>
</reference>
<reference evidence="2" key="1">
    <citation type="journal article" date="2019" name="bioRxiv">
        <title>The Genome of the Zebra Mussel, Dreissena polymorpha: A Resource for Invasive Species Research.</title>
        <authorList>
            <person name="McCartney M.A."/>
            <person name="Auch B."/>
            <person name="Kono T."/>
            <person name="Mallez S."/>
            <person name="Zhang Y."/>
            <person name="Obille A."/>
            <person name="Becker A."/>
            <person name="Abrahante J.E."/>
            <person name="Garbe J."/>
            <person name="Badalamenti J.P."/>
            <person name="Herman A."/>
            <person name="Mangelson H."/>
            <person name="Liachko I."/>
            <person name="Sullivan S."/>
            <person name="Sone E.D."/>
            <person name="Koren S."/>
            <person name="Silverstein K.A.T."/>
            <person name="Beckman K.B."/>
            <person name="Gohl D.M."/>
        </authorList>
    </citation>
    <scope>NUCLEOTIDE SEQUENCE</scope>
    <source>
        <strain evidence="2">Duluth1</strain>
        <tissue evidence="2">Whole animal</tissue>
    </source>
</reference>
<protein>
    <submittedName>
        <fullName evidence="2">Uncharacterized protein</fullName>
    </submittedName>
</protein>
<comment type="caution">
    <text evidence="2">The sequence shown here is derived from an EMBL/GenBank/DDBJ whole genome shotgun (WGS) entry which is preliminary data.</text>
</comment>
<sequence length="126" mass="13951">MAPDTKVPDGRADGRTAGRTDNTKTISLRLWRGIITSQSKIDSGGIYPHGSKIIYNAETAASPGGHVFQQTEPILELSRDIIGTNNLTTFHEDWTLNVTSRMLTRKTAPPTGRHVFQRSRTIFELS</sequence>
<keyword evidence="3" id="KW-1185">Reference proteome</keyword>
<proteinExistence type="predicted"/>
<gene>
    <name evidence="2" type="ORF">DPMN_116274</name>
</gene>
<evidence type="ECO:0000313" key="3">
    <source>
        <dbReference type="Proteomes" id="UP000828390"/>
    </source>
</evidence>
<evidence type="ECO:0000313" key="2">
    <source>
        <dbReference type="EMBL" id="KAH3842770.1"/>
    </source>
</evidence>
<dbReference type="AlphaFoldDB" id="A0A9D4KNF5"/>
<accession>A0A9D4KNF5</accession>
<feature type="region of interest" description="Disordered" evidence="1">
    <location>
        <begin position="1"/>
        <end position="20"/>
    </location>
</feature>
<evidence type="ECO:0000256" key="1">
    <source>
        <dbReference type="SAM" id="MobiDB-lite"/>
    </source>
</evidence>
<name>A0A9D4KNF5_DREPO</name>
<dbReference type="EMBL" id="JAIWYP010000004">
    <property type="protein sequence ID" value="KAH3842770.1"/>
    <property type="molecule type" value="Genomic_DNA"/>
</dbReference>